<feature type="region of interest" description="Disordered" evidence="3">
    <location>
        <begin position="279"/>
        <end position="339"/>
    </location>
</feature>
<keyword evidence="4" id="KW-1133">Transmembrane helix</keyword>
<feature type="compositionally biased region" description="Gly residues" evidence="3">
    <location>
        <begin position="305"/>
        <end position="339"/>
    </location>
</feature>
<dbReference type="Gene3D" id="2.40.30.170">
    <property type="match status" value="1"/>
</dbReference>
<dbReference type="GO" id="GO:0022857">
    <property type="term" value="F:transmembrane transporter activity"/>
    <property type="evidence" value="ECO:0007669"/>
    <property type="project" value="InterPro"/>
</dbReference>
<dbReference type="InterPro" id="IPR050465">
    <property type="entry name" value="UPF0194_transport"/>
</dbReference>
<keyword evidence="4" id="KW-0472">Membrane</keyword>
<accession>A0A0F9PTF2</accession>
<dbReference type="GO" id="GO:0030313">
    <property type="term" value="C:cell envelope"/>
    <property type="evidence" value="ECO:0007669"/>
    <property type="project" value="UniProtKB-SubCell"/>
</dbReference>
<dbReference type="Gene3D" id="2.40.420.20">
    <property type="match status" value="1"/>
</dbReference>
<sequence length="339" mass="35538">MNKKAVYSIVAVVVIGALAFIGFRMTSNNSEDAEQQPQIKTTEVKKGSVNSSFSATGIVVSAKQVDLNFDDAPGLLEELEVSLNEKVEEDQDLARLDPTNTMLGDETLESPIDGTVIQIGAKEGEIVSSSGGSSAAATASTAGTIETSGFMTIADLNELQIRIGIDQADIKKVSKGQKVKITLDALEDEEYSGKVVSIDPVPANDQNVITYTAHASISKIKSSIRLGMSANVELEYGKKDNVLIVPNDAVRSRDGRKMIMVMSEDGRPQPVEVKVGEADEKNTEITSGLNEGDEIISGRQNFRPGGQGSGGGRGGFPFGPRGGRGGGGQRGGGSGGPPH</sequence>
<comment type="subcellular location">
    <subcellularLocation>
        <location evidence="1">Cell envelope</location>
    </subcellularLocation>
</comment>
<dbReference type="Pfam" id="PF25990">
    <property type="entry name" value="Beta-barrel_YknX"/>
    <property type="match status" value="1"/>
</dbReference>
<protein>
    <recommendedName>
        <fullName evidence="8">RND efflux pump membrane fusion protein barrel-sandwich domain-containing protein</fullName>
    </recommendedName>
</protein>
<dbReference type="NCBIfam" id="TIGR01730">
    <property type="entry name" value="RND_mfp"/>
    <property type="match status" value="1"/>
</dbReference>
<evidence type="ECO:0000259" key="5">
    <source>
        <dbReference type="Pfam" id="PF25975"/>
    </source>
</evidence>
<dbReference type="InterPro" id="IPR006143">
    <property type="entry name" value="RND_pump_MFP"/>
</dbReference>
<comment type="caution">
    <text evidence="7">The sequence shown here is derived from an EMBL/GenBank/DDBJ whole genome shotgun (WGS) entry which is preliminary data.</text>
</comment>
<dbReference type="PANTHER" id="PTHR32347">
    <property type="entry name" value="EFFLUX SYSTEM COMPONENT YKNX-RELATED"/>
    <property type="match status" value="1"/>
</dbReference>
<evidence type="ECO:0000259" key="6">
    <source>
        <dbReference type="Pfam" id="PF25990"/>
    </source>
</evidence>
<dbReference type="Gene3D" id="2.40.50.100">
    <property type="match status" value="1"/>
</dbReference>
<dbReference type="Pfam" id="PF25975">
    <property type="entry name" value="CzcB_C"/>
    <property type="match status" value="1"/>
</dbReference>
<evidence type="ECO:0008006" key="8">
    <source>
        <dbReference type="Google" id="ProtNLM"/>
    </source>
</evidence>
<organism evidence="7">
    <name type="scientific">marine sediment metagenome</name>
    <dbReference type="NCBI Taxonomy" id="412755"/>
    <lineage>
        <taxon>unclassified sequences</taxon>
        <taxon>metagenomes</taxon>
        <taxon>ecological metagenomes</taxon>
    </lineage>
</organism>
<gene>
    <name evidence="7" type="ORF">LCGC14_1177970</name>
</gene>
<keyword evidence="2" id="KW-0175">Coiled coil</keyword>
<keyword evidence="4" id="KW-0812">Transmembrane</keyword>
<feature type="domain" description="CzcB-like C-terminal circularly permuted SH3-like" evidence="5">
    <location>
        <begin position="244"/>
        <end position="297"/>
    </location>
</feature>
<evidence type="ECO:0000256" key="3">
    <source>
        <dbReference type="SAM" id="MobiDB-lite"/>
    </source>
</evidence>
<evidence type="ECO:0000313" key="7">
    <source>
        <dbReference type="EMBL" id="KKM96447.1"/>
    </source>
</evidence>
<name>A0A0F9PTF2_9ZZZZ</name>
<dbReference type="GO" id="GO:0016020">
    <property type="term" value="C:membrane"/>
    <property type="evidence" value="ECO:0007669"/>
    <property type="project" value="InterPro"/>
</dbReference>
<dbReference type="InterPro" id="IPR058649">
    <property type="entry name" value="CzcB_C"/>
</dbReference>
<dbReference type="PANTHER" id="PTHR32347:SF14">
    <property type="entry name" value="EFFLUX SYSTEM COMPONENT YKNX-RELATED"/>
    <property type="match status" value="1"/>
</dbReference>
<feature type="domain" description="YknX-like beta-barrel" evidence="6">
    <location>
        <begin position="160"/>
        <end position="233"/>
    </location>
</feature>
<proteinExistence type="predicted"/>
<dbReference type="AlphaFoldDB" id="A0A0F9PTF2"/>
<evidence type="ECO:0000256" key="1">
    <source>
        <dbReference type="ARBA" id="ARBA00004196"/>
    </source>
</evidence>
<dbReference type="EMBL" id="LAZR01005880">
    <property type="protein sequence ID" value="KKM96447.1"/>
    <property type="molecule type" value="Genomic_DNA"/>
</dbReference>
<evidence type="ECO:0000256" key="2">
    <source>
        <dbReference type="ARBA" id="ARBA00023054"/>
    </source>
</evidence>
<reference evidence="7" key="1">
    <citation type="journal article" date="2015" name="Nature">
        <title>Complex archaea that bridge the gap between prokaryotes and eukaryotes.</title>
        <authorList>
            <person name="Spang A."/>
            <person name="Saw J.H."/>
            <person name="Jorgensen S.L."/>
            <person name="Zaremba-Niedzwiedzka K."/>
            <person name="Martijn J."/>
            <person name="Lind A.E."/>
            <person name="van Eijk R."/>
            <person name="Schleper C."/>
            <person name="Guy L."/>
            <person name="Ettema T.J."/>
        </authorList>
    </citation>
    <scope>NUCLEOTIDE SEQUENCE</scope>
</reference>
<evidence type="ECO:0000256" key="4">
    <source>
        <dbReference type="SAM" id="Phobius"/>
    </source>
</evidence>
<feature type="transmembrane region" description="Helical" evidence="4">
    <location>
        <begin position="6"/>
        <end position="23"/>
    </location>
</feature>
<dbReference type="InterPro" id="IPR058636">
    <property type="entry name" value="Beta-barrel_YknX"/>
</dbReference>